<dbReference type="Pfam" id="PF07944">
    <property type="entry name" value="Beta-AFase-like_GH127_cat"/>
    <property type="match status" value="1"/>
</dbReference>
<feature type="domain" description="Non-reducing end beta-L-arabinofuranosidase-like GH127 catalytic" evidence="1">
    <location>
        <begin position="87"/>
        <end position="455"/>
    </location>
</feature>
<dbReference type="Proteomes" id="UP000193986">
    <property type="component" value="Unassembled WGS sequence"/>
</dbReference>
<keyword evidence="4" id="KW-1185">Reference proteome</keyword>
<dbReference type="AlphaFoldDB" id="A0A1Y2AM79"/>
<gene>
    <name evidence="3" type="ORF">BCR39DRAFT_472930</name>
</gene>
<dbReference type="STRING" id="71784.A0A1Y2AM79"/>
<dbReference type="InterPro" id="IPR012878">
    <property type="entry name" value="Beta-AFase-like_GH127_cat"/>
</dbReference>
<evidence type="ECO:0008006" key="5">
    <source>
        <dbReference type="Google" id="ProtNLM"/>
    </source>
</evidence>
<proteinExistence type="predicted"/>
<dbReference type="PANTHER" id="PTHR43465:SF2">
    <property type="entry name" value="DUF1680 DOMAIN PROTEIN (AFU_ORTHOLOGUE AFUA_1G08910)"/>
    <property type="match status" value="1"/>
</dbReference>
<evidence type="ECO:0000313" key="4">
    <source>
        <dbReference type="Proteomes" id="UP000193986"/>
    </source>
</evidence>
<reference evidence="3 4" key="1">
    <citation type="submission" date="2016-07" db="EMBL/GenBank/DDBJ databases">
        <title>Pervasive Adenine N6-methylation of Active Genes in Fungi.</title>
        <authorList>
            <consortium name="DOE Joint Genome Institute"/>
            <person name="Mondo S.J."/>
            <person name="Dannebaum R.O."/>
            <person name="Kuo R.C."/>
            <person name="Labutti K."/>
            <person name="Haridas S."/>
            <person name="Kuo A."/>
            <person name="Salamov A."/>
            <person name="Ahrendt S.R."/>
            <person name="Lipzen A."/>
            <person name="Sullivan W."/>
            <person name="Andreopoulos W.B."/>
            <person name="Clum A."/>
            <person name="Lindquist E."/>
            <person name="Daum C."/>
            <person name="Ramamoorthy G.K."/>
            <person name="Gryganskyi A."/>
            <person name="Culley D."/>
            <person name="Magnuson J.K."/>
            <person name="James T.Y."/>
            <person name="O'Malley M.A."/>
            <person name="Stajich J.E."/>
            <person name="Spatafora J.W."/>
            <person name="Visel A."/>
            <person name="Grigoriev I.V."/>
        </authorList>
    </citation>
    <scope>NUCLEOTIDE SEQUENCE [LARGE SCALE GENOMIC DNA]</scope>
    <source>
        <strain evidence="3 4">68-887.2</strain>
    </source>
</reference>
<sequence length="708" mass="79114">MGNRTSVAIATPVVTELDPDARSLLNRPHPQETVADTVIGPESFYGKIRSIYSSRVLKTQLEQLRKQGSYDAFKLGWNDKYNINKLNGAKCLITGSPPVLYWDSDVGKWIEAACYFLTAPDGHSSPLAAEFKSAIDELVDMIVKAQQPDGYVGTYFTVVDKKGRLMNLRDMHEMYCCGHLLEAALAHHRYTGSRKFLDCMIKYINLLSTMFGPGKNQLHGYPGHPELELAVLRLYSETKDPRHYAFGKYLVAARGVKEPDLGGRTYFVWEAQERRKDTFYHATMESMDDGRYHLTHAPLHQQDTILGHSVRALYLVTATADLSGPFLRDAKRLWTDCVDNKMYPTGGAGSEPRLEGFSEIPHFLPHGTDEGGCYAETCASIALMMVSERLLSHEPTGKVRDVLELCLVNTVLGGANLDGKKFFYDNRLATYDDETAERQDWFDVCCCPPNLTRTMGMLGGYTWCLKIHENTKTILLDVYLYLSATRTVQLPTGRIATVEMESGMPWKGTATLKFDAPPDWKWEVRLPKPDYASNFKASLASLTATQPVRDLAIGFVSFSSGSQSTLSIAYDMPVRLLSPHPATRQDTLVVSRGPIIYTAESFDNPELDKSHPHFANLGLLETTTFEESETEIGGVPIIALCTRENAYLLRPSDPSTSMRAVDGKTTKARTWTPLEHKVHFVPFFARANRGEPGRIRTAFQRVGTGDIV</sequence>
<name>A0A1Y2AM79_9TREE</name>
<comment type="caution">
    <text evidence="3">The sequence shown here is derived from an EMBL/GenBank/DDBJ whole genome shotgun (WGS) entry which is preliminary data.</text>
</comment>
<dbReference type="EMBL" id="MCFC01000076">
    <property type="protein sequence ID" value="ORY23683.1"/>
    <property type="molecule type" value="Genomic_DNA"/>
</dbReference>
<dbReference type="InterPro" id="IPR008928">
    <property type="entry name" value="6-hairpin_glycosidase_sf"/>
</dbReference>
<evidence type="ECO:0000259" key="2">
    <source>
        <dbReference type="Pfam" id="PF20737"/>
    </source>
</evidence>
<dbReference type="InParanoid" id="A0A1Y2AM79"/>
<dbReference type="InterPro" id="IPR049049">
    <property type="entry name" value="Beta-AFase-like_GH127_C"/>
</dbReference>
<accession>A0A1Y2AM79</accession>
<dbReference type="OrthoDB" id="654211at2759"/>
<evidence type="ECO:0000259" key="1">
    <source>
        <dbReference type="Pfam" id="PF07944"/>
    </source>
</evidence>
<dbReference type="Pfam" id="PF20737">
    <property type="entry name" value="Glyco_hydro127C"/>
    <property type="match status" value="1"/>
</dbReference>
<protein>
    <recommendedName>
        <fullName evidence="5">DUF1680-domain-containing protein</fullName>
    </recommendedName>
</protein>
<organism evidence="3 4">
    <name type="scientific">Naematelia encephala</name>
    <dbReference type="NCBI Taxonomy" id="71784"/>
    <lineage>
        <taxon>Eukaryota</taxon>
        <taxon>Fungi</taxon>
        <taxon>Dikarya</taxon>
        <taxon>Basidiomycota</taxon>
        <taxon>Agaricomycotina</taxon>
        <taxon>Tremellomycetes</taxon>
        <taxon>Tremellales</taxon>
        <taxon>Naemateliaceae</taxon>
        <taxon>Naematelia</taxon>
    </lineage>
</organism>
<dbReference type="SUPFAM" id="SSF48208">
    <property type="entry name" value="Six-hairpin glycosidases"/>
    <property type="match status" value="1"/>
</dbReference>
<dbReference type="PANTHER" id="PTHR43465">
    <property type="entry name" value="DUF1680 DOMAIN PROTEIN (AFU_ORTHOLOGUE AFUA_1G08910)"/>
    <property type="match status" value="1"/>
</dbReference>
<dbReference type="GO" id="GO:0005975">
    <property type="term" value="P:carbohydrate metabolic process"/>
    <property type="evidence" value="ECO:0007669"/>
    <property type="project" value="InterPro"/>
</dbReference>
<dbReference type="InterPro" id="IPR049174">
    <property type="entry name" value="Beta-AFase-like"/>
</dbReference>
<feature type="domain" description="Non-reducing end beta-L-arabinofuranosidase-like GH127 C-terminal" evidence="2">
    <location>
        <begin position="574"/>
        <end position="691"/>
    </location>
</feature>
<evidence type="ECO:0000313" key="3">
    <source>
        <dbReference type="EMBL" id="ORY23683.1"/>
    </source>
</evidence>